<sequence>MVNLAIAKENQAADAPFTTMNDHCCQKSMPETTSRATKIVDDLVAGLNQKVVGEESIAGEDDDLDKLEEACARRMAGDTKQTPTRKIVIPVIWF</sequence>
<dbReference type="Proteomes" id="UP001187192">
    <property type="component" value="Unassembled WGS sequence"/>
</dbReference>
<evidence type="ECO:0000313" key="1">
    <source>
        <dbReference type="EMBL" id="GMN38547.1"/>
    </source>
</evidence>
<organism evidence="1 2">
    <name type="scientific">Ficus carica</name>
    <name type="common">Common fig</name>
    <dbReference type="NCBI Taxonomy" id="3494"/>
    <lineage>
        <taxon>Eukaryota</taxon>
        <taxon>Viridiplantae</taxon>
        <taxon>Streptophyta</taxon>
        <taxon>Embryophyta</taxon>
        <taxon>Tracheophyta</taxon>
        <taxon>Spermatophyta</taxon>
        <taxon>Magnoliopsida</taxon>
        <taxon>eudicotyledons</taxon>
        <taxon>Gunneridae</taxon>
        <taxon>Pentapetalae</taxon>
        <taxon>rosids</taxon>
        <taxon>fabids</taxon>
        <taxon>Rosales</taxon>
        <taxon>Moraceae</taxon>
        <taxon>Ficeae</taxon>
        <taxon>Ficus</taxon>
    </lineage>
</organism>
<dbReference type="EMBL" id="BTGU01000008">
    <property type="protein sequence ID" value="GMN38547.1"/>
    <property type="molecule type" value="Genomic_DNA"/>
</dbReference>
<evidence type="ECO:0000313" key="2">
    <source>
        <dbReference type="Proteomes" id="UP001187192"/>
    </source>
</evidence>
<accession>A0AA88D2A7</accession>
<proteinExistence type="predicted"/>
<reference evidence="1" key="1">
    <citation type="submission" date="2023-07" db="EMBL/GenBank/DDBJ databases">
        <title>draft genome sequence of fig (Ficus carica).</title>
        <authorList>
            <person name="Takahashi T."/>
            <person name="Nishimura K."/>
        </authorList>
    </citation>
    <scope>NUCLEOTIDE SEQUENCE</scope>
</reference>
<dbReference type="AlphaFoldDB" id="A0AA88D2A7"/>
<name>A0AA88D2A7_FICCA</name>
<keyword evidence="2" id="KW-1185">Reference proteome</keyword>
<protein>
    <submittedName>
        <fullName evidence="1">Uncharacterized protein</fullName>
    </submittedName>
</protein>
<gene>
    <name evidence="1" type="ORF">TIFTF001_007782</name>
</gene>
<comment type="caution">
    <text evidence="1">The sequence shown here is derived from an EMBL/GenBank/DDBJ whole genome shotgun (WGS) entry which is preliminary data.</text>
</comment>